<proteinExistence type="predicted"/>
<dbReference type="Proteomes" id="UP000053097">
    <property type="component" value="Unassembled WGS sequence"/>
</dbReference>
<accession>A0A026W9W3</accession>
<keyword evidence="2" id="KW-1185">Reference proteome</keyword>
<evidence type="ECO:0000313" key="2">
    <source>
        <dbReference type="Proteomes" id="UP000053097"/>
    </source>
</evidence>
<dbReference type="AlphaFoldDB" id="A0A026W9W3"/>
<organism evidence="1 2">
    <name type="scientific">Ooceraea biroi</name>
    <name type="common">Clonal raider ant</name>
    <name type="synonym">Cerapachys biroi</name>
    <dbReference type="NCBI Taxonomy" id="2015173"/>
    <lineage>
        <taxon>Eukaryota</taxon>
        <taxon>Metazoa</taxon>
        <taxon>Ecdysozoa</taxon>
        <taxon>Arthropoda</taxon>
        <taxon>Hexapoda</taxon>
        <taxon>Insecta</taxon>
        <taxon>Pterygota</taxon>
        <taxon>Neoptera</taxon>
        <taxon>Endopterygota</taxon>
        <taxon>Hymenoptera</taxon>
        <taxon>Apocrita</taxon>
        <taxon>Aculeata</taxon>
        <taxon>Formicoidea</taxon>
        <taxon>Formicidae</taxon>
        <taxon>Dorylinae</taxon>
        <taxon>Ooceraea</taxon>
    </lineage>
</organism>
<gene>
    <name evidence="1" type="ORF">X777_09571</name>
</gene>
<protein>
    <submittedName>
        <fullName evidence="1">Uncharacterized protein</fullName>
    </submittedName>
</protein>
<evidence type="ECO:0000313" key="1">
    <source>
        <dbReference type="EMBL" id="EZA51814.1"/>
    </source>
</evidence>
<sequence>VVTRTCGRPRLRAGDYGTPAVFPTGKSAAIFHYPTRQCICLFRPPRWRKSGGTVLCATIGCVESVIYRRAAQKGLAARATPVLVSSARSTRVGSR</sequence>
<reference evidence="1 2" key="1">
    <citation type="journal article" date="2014" name="Curr. Biol.">
        <title>The genome of the clonal raider ant Cerapachys biroi.</title>
        <authorList>
            <person name="Oxley P.R."/>
            <person name="Ji L."/>
            <person name="Fetter-Pruneda I."/>
            <person name="McKenzie S.K."/>
            <person name="Li C."/>
            <person name="Hu H."/>
            <person name="Zhang G."/>
            <person name="Kronauer D.J."/>
        </authorList>
    </citation>
    <scope>NUCLEOTIDE SEQUENCE [LARGE SCALE GENOMIC DNA]</scope>
</reference>
<feature type="non-terminal residue" evidence="1">
    <location>
        <position position="1"/>
    </location>
</feature>
<dbReference type="EMBL" id="KK107372">
    <property type="protein sequence ID" value="EZA51814.1"/>
    <property type="molecule type" value="Genomic_DNA"/>
</dbReference>
<name>A0A026W9W3_OOCBI</name>